<evidence type="ECO:0000313" key="1">
    <source>
        <dbReference type="EMBL" id="KAH7025242.1"/>
    </source>
</evidence>
<accession>A0A9P9BLT7</accession>
<dbReference type="EMBL" id="JAGTJQ010000009">
    <property type="protein sequence ID" value="KAH7025242.1"/>
    <property type="molecule type" value="Genomic_DNA"/>
</dbReference>
<protein>
    <submittedName>
        <fullName evidence="1">Uncharacterized protein</fullName>
    </submittedName>
</protein>
<dbReference type="AlphaFoldDB" id="A0A9P9BLT7"/>
<evidence type="ECO:0000313" key="2">
    <source>
        <dbReference type="Proteomes" id="UP000756346"/>
    </source>
</evidence>
<dbReference type="Proteomes" id="UP000756346">
    <property type="component" value="Unassembled WGS sequence"/>
</dbReference>
<comment type="caution">
    <text evidence="1">The sequence shown here is derived from an EMBL/GenBank/DDBJ whole genome shotgun (WGS) entry which is preliminary data.</text>
</comment>
<dbReference type="RefSeq" id="XP_046008790.1">
    <property type="nucleotide sequence ID" value="XM_046148738.1"/>
</dbReference>
<dbReference type="GeneID" id="70178284"/>
<sequence length="150" mass="16351">MQDRQPPSAPLLAQGLLHAAVGLARSPMLVCKPRPSMMETHGGQKVTGLKGTTSWLCIGLWMPWPPLVRFKDPWKDGQDVGVCRSSHSLRSLLSAGQDTDQYHMHPRTSGSGLVHICASRPQPQPPLLVAFPPNNHPNCRGAPSAEAIYY</sequence>
<organism evidence="1 2">
    <name type="scientific">Microdochium trichocladiopsis</name>
    <dbReference type="NCBI Taxonomy" id="1682393"/>
    <lineage>
        <taxon>Eukaryota</taxon>
        <taxon>Fungi</taxon>
        <taxon>Dikarya</taxon>
        <taxon>Ascomycota</taxon>
        <taxon>Pezizomycotina</taxon>
        <taxon>Sordariomycetes</taxon>
        <taxon>Xylariomycetidae</taxon>
        <taxon>Xylariales</taxon>
        <taxon>Microdochiaceae</taxon>
        <taxon>Microdochium</taxon>
    </lineage>
</organism>
<gene>
    <name evidence="1" type="ORF">B0I36DRAFT_167062</name>
</gene>
<reference evidence="1" key="1">
    <citation type="journal article" date="2021" name="Nat. Commun.">
        <title>Genetic determinants of endophytism in the Arabidopsis root mycobiome.</title>
        <authorList>
            <person name="Mesny F."/>
            <person name="Miyauchi S."/>
            <person name="Thiergart T."/>
            <person name="Pickel B."/>
            <person name="Atanasova L."/>
            <person name="Karlsson M."/>
            <person name="Huettel B."/>
            <person name="Barry K.W."/>
            <person name="Haridas S."/>
            <person name="Chen C."/>
            <person name="Bauer D."/>
            <person name="Andreopoulos W."/>
            <person name="Pangilinan J."/>
            <person name="LaButti K."/>
            <person name="Riley R."/>
            <person name="Lipzen A."/>
            <person name="Clum A."/>
            <person name="Drula E."/>
            <person name="Henrissat B."/>
            <person name="Kohler A."/>
            <person name="Grigoriev I.V."/>
            <person name="Martin F.M."/>
            <person name="Hacquard S."/>
        </authorList>
    </citation>
    <scope>NUCLEOTIDE SEQUENCE</scope>
    <source>
        <strain evidence="1">MPI-CAGE-CH-0230</strain>
    </source>
</reference>
<name>A0A9P9BLT7_9PEZI</name>
<keyword evidence="2" id="KW-1185">Reference proteome</keyword>
<proteinExistence type="predicted"/>